<gene>
    <name evidence="2" type="ORF">GMARGA_LOCUS31481</name>
</gene>
<reference evidence="2 3" key="1">
    <citation type="submission" date="2021-06" db="EMBL/GenBank/DDBJ databases">
        <authorList>
            <person name="Kallberg Y."/>
            <person name="Tangrot J."/>
            <person name="Rosling A."/>
        </authorList>
    </citation>
    <scope>NUCLEOTIDE SEQUENCE [LARGE SCALE GENOMIC DNA]</scope>
    <source>
        <strain evidence="2 3">120-4 pot B 10/14</strain>
    </source>
</reference>
<feature type="domain" description="Bacteriophage T5 Orf172 DNA-binding" evidence="1">
    <location>
        <begin position="57"/>
        <end position="186"/>
    </location>
</feature>
<accession>A0ABN7WJ05</accession>
<dbReference type="Proteomes" id="UP000789901">
    <property type="component" value="Unassembled WGS sequence"/>
</dbReference>
<dbReference type="Pfam" id="PF10544">
    <property type="entry name" value="T5orf172"/>
    <property type="match status" value="1"/>
</dbReference>
<evidence type="ECO:0000313" key="2">
    <source>
        <dbReference type="EMBL" id="CAG8833299.1"/>
    </source>
</evidence>
<evidence type="ECO:0000313" key="3">
    <source>
        <dbReference type="Proteomes" id="UP000789901"/>
    </source>
</evidence>
<feature type="non-terminal residue" evidence="2">
    <location>
        <position position="363"/>
    </location>
</feature>
<sequence>KHSEAISSGSLIKTGKPCDNYINFDDYTEQDVTKKTEETLCIEINKGISLYDDPVKDKKSDHLYKIGKTKSVGRRLEQWEKKCHYKAELVQVKEKGGMFSSEEVGVFTIFFFVVKEQWEKKCHYKAELVKVLPEGKKCKYTHRTERRIHLELEVNRVDLLCDCCKQKHNEGSSQRKRLYGNTFFRLEKSNIKNMNPLEVNLHYTHNHLPNSTASLSFRPVSAETRKQYIDLFSIGHTAATARHTYEDKLHLSASNDDELNPDGGFLRHLYSQFRLALLGDRNGKGMFERLQEMVDEYNSMNSGKAVLQIYDSIKRVFLTSDEAEVTIENTINLLKTMLPDNAFYRHGPQVGPKVIITDDSNAE</sequence>
<dbReference type="PANTHER" id="PTHR35385:SF2">
    <property type="entry name" value="PROTEIN B, PUTATIVE-RELATED"/>
    <property type="match status" value="1"/>
</dbReference>
<proteinExistence type="predicted"/>
<dbReference type="PANTHER" id="PTHR35385">
    <property type="entry name" value="PROTEIN B, PUTATIVE-RELATED-RELATED"/>
    <property type="match status" value="1"/>
</dbReference>
<protein>
    <submittedName>
        <fullName evidence="2">26608_t:CDS:1</fullName>
    </submittedName>
</protein>
<keyword evidence="3" id="KW-1185">Reference proteome</keyword>
<feature type="non-terminal residue" evidence="2">
    <location>
        <position position="1"/>
    </location>
</feature>
<organism evidence="2 3">
    <name type="scientific">Gigaspora margarita</name>
    <dbReference type="NCBI Taxonomy" id="4874"/>
    <lineage>
        <taxon>Eukaryota</taxon>
        <taxon>Fungi</taxon>
        <taxon>Fungi incertae sedis</taxon>
        <taxon>Mucoromycota</taxon>
        <taxon>Glomeromycotina</taxon>
        <taxon>Glomeromycetes</taxon>
        <taxon>Diversisporales</taxon>
        <taxon>Gigasporaceae</taxon>
        <taxon>Gigaspora</taxon>
    </lineage>
</organism>
<name>A0ABN7WJ05_GIGMA</name>
<dbReference type="InterPro" id="IPR018306">
    <property type="entry name" value="Phage_T5_Orf172_DNA-bd"/>
</dbReference>
<comment type="caution">
    <text evidence="2">The sequence shown here is derived from an EMBL/GenBank/DDBJ whole genome shotgun (WGS) entry which is preliminary data.</text>
</comment>
<evidence type="ECO:0000259" key="1">
    <source>
        <dbReference type="Pfam" id="PF10544"/>
    </source>
</evidence>
<dbReference type="EMBL" id="CAJVQB010047058">
    <property type="protein sequence ID" value="CAG8833299.1"/>
    <property type="molecule type" value="Genomic_DNA"/>
</dbReference>